<dbReference type="Proteomes" id="UP000000467">
    <property type="component" value="Chromosome"/>
</dbReference>
<dbReference type="GO" id="GO:0005886">
    <property type="term" value="C:plasma membrane"/>
    <property type="evidence" value="ECO:0007669"/>
    <property type="project" value="UniProtKB-SubCell"/>
</dbReference>
<dbReference type="SUPFAM" id="SSF161098">
    <property type="entry name" value="MetI-like"/>
    <property type="match status" value="1"/>
</dbReference>
<keyword evidence="2 7" id="KW-0813">Transport</keyword>
<dbReference type="InterPro" id="IPR000515">
    <property type="entry name" value="MetI-like"/>
</dbReference>
<protein>
    <submittedName>
        <fullName evidence="9">D,D-dipeptide ABC transport system permease protein DdpB</fullName>
    </submittedName>
</protein>
<keyword evidence="4 7" id="KW-0812">Transmembrane</keyword>
<dbReference type="CDD" id="cd06261">
    <property type="entry name" value="TM_PBP2"/>
    <property type="match status" value="1"/>
</dbReference>
<feature type="transmembrane region" description="Helical" evidence="7">
    <location>
        <begin position="101"/>
        <end position="123"/>
    </location>
</feature>
<sequence>MGINLLKRIGLSIFVLFGLSILIFFISRVVPGDPARLALGPRAPEWAVENLRQEMHLDKPLYVQYALWLNGFVHGDLGKSLVTRRPVTTDIKEFLPATLEIVILSAIVLLVGGVFLGIISAKFTNTWLDGLIRIISYLGIVSPAFVWAIIFVLIFGYALPIFPTMERLSPGVTAPPTVTGMYTVDSLLAGDMSTFVDAFKHLVLPAIALAMGGMAQAARITRSSMLDNMGKDYIAAEKAYGIPEGLVFVKYLLKPSLIPTVSVASLDIAALFGNAFLVELIFNYPGFSRYGITAMLNKDLNAIAGVIMILGIIFVTINIIIDFIVAYLDPRIGLAGR</sequence>
<name>K4LGD4_THEPS</name>
<feature type="domain" description="ABC transmembrane type-1" evidence="8">
    <location>
        <begin position="95"/>
        <end position="325"/>
    </location>
</feature>
<gene>
    <name evidence="9" type="primary">ddpB</name>
    <name evidence="9" type="ordered locus">Tph_c17100</name>
</gene>
<dbReference type="PROSITE" id="PS50928">
    <property type="entry name" value="ABC_TM1"/>
    <property type="match status" value="1"/>
</dbReference>
<dbReference type="GO" id="GO:0055085">
    <property type="term" value="P:transmembrane transport"/>
    <property type="evidence" value="ECO:0007669"/>
    <property type="project" value="InterPro"/>
</dbReference>
<reference evidence="9 10" key="1">
    <citation type="journal article" date="2012" name="BMC Genomics">
        <title>Genome-guided analysis of physiological and morphological traits of the fermentative acetate oxidizer Thermacetogenium phaeum.</title>
        <authorList>
            <person name="Oehler D."/>
            <person name="Poehlein A."/>
            <person name="Leimbach A."/>
            <person name="Muller N."/>
            <person name="Daniel R."/>
            <person name="Gottschalk G."/>
            <person name="Schink B."/>
        </authorList>
    </citation>
    <scope>NUCLEOTIDE SEQUENCE [LARGE SCALE GENOMIC DNA]</scope>
    <source>
        <strain evidence="10">ATCC BAA-254 / DSM 26808 / PB</strain>
    </source>
</reference>
<proteinExistence type="inferred from homology"/>
<feature type="transmembrane region" description="Helical" evidence="7">
    <location>
        <begin position="302"/>
        <end position="328"/>
    </location>
</feature>
<evidence type="ECO:0000259" key="8">
    <source>
        <dbReference type="PROSITE" id="PS50928"/>
    </source>
</evidence>
<dbReference type="EMBL" id="CP003732">
    <property type="protein sequence ID" value="AFV11913.1"/>
    <property type="molecule type" value="Genomic_DNA"/>
</dbReference>
<dbReference type="Pfam" id="PF00528">
    <property type="entry name" value="BPD_transp_1"/>
    <property type="match status" value="1"/>
</dbReference>
<dbReference type="InterPro" id="IPR035906">
    <property type="entry name" value="MetI-like_sf"/>
</dbReference>
<dbReference type="PANTHER" id="PTHR43163">
    <property type="entry name" value="DIPEPTIDE TRANSPORT SYSTEM PERMEASE PROTEIN DPPB-RELATED"/>
    <property type="match status" value="1"/>
</dbReference>
<feature type="transmembrane region" description="Helical" evidence="7">
    <location>
        <begin position="135"/>
        <end position="159"/>
    </location>
</feature>
<keyword evidence="6 7" id="KW-0472">Membrane</keyword>
<dbReference type="eggNOG" id="COG0601">
    <property type="taxonomic scope" value="Bacteria"/>
</dbReference>
<keyword evidence="3" id="KW-1003">Cell membrane</keyword>
<comment type="similarity">
    <text evidence="7">Belongs to the binding-protein-dependent transport system permease family.</text>
</comment>
<evidence type="ECO:0000256" key="3">
    <source>
        <dbReference type="ARBA" id="ARBA00022475"/>
    </source>
</evidence>
<keyword evidence="5 7" id="KW-1133">Transmembrane helix</keyword>
<dbReference type="KEGG" id="tpz:Tph_c17100"/>
<evidence type="ECO:0000256" key="7">
    <source>
        <dbReference type="RuleBase" id="RU363032"/>
    </source>
</evidence>
<feature type="transmembrane region" description="Helical" evidence="7">
    <location>
        <begin position="9"/>
        <end position="30"/>
    </location>
</feature>
<dbReference type="HOGENOM" id="CLU_036879_0_3_9"/>
<evidence type="ECO:0000256" key="6">
    <source>
        <dbReference type="ARBA" id="ARBA00023136"/>
    </source>
</evidence>
<dbReference type="STRING" id="1089553.Tph_c17100"/>
<evidence type="ECO:0000313" key="10">
    <source>
        <dbReference type="Proteomes" id="UP000000467"/>
    </source>
</evidence>
<dbReference type="Gene3D" id="1.10.3720.10">
    <property type="entry name" value="MetI-like"/>
    <property type="match status" value="1"/>
</dbReference>
<evidence type="ECO:0000313" key="9">
    <source>
        <dbReference type="EMBL" id="AFV11913.1"/>
    </source>
</evidence>
<evidence type="ECO:0000256" key="5">
    <source>
        <dbReference type="ARBA" id="ARBA00022989"/>
    </source>
</evidence>
<comment type="subcellular location">
    <subcellularLocation>
        <location evidence="1 7">Cell membrane</location>
        <topology evidence="1 7">Multi-pass membrane protein</topology>
    </subcellularLocation>
</comment>
<evidence type="ECO:0000256" key="2">
    <source>
        <dbReference type="ARBA" id="ARBA00022448"/>
    </source>
</evidence>
<dbReference type="RefSeq" id="WP_015050793.1">
    <property type="nucleotide sequence ID" value="NC_018870.1"/>
</dbReference>
<keyword evidence="10" id="KW-1185">Reference proteome</keyword>
<dbReference type="OrthoDB" id="9773221at2"/>
<dbReference type="InterPro" id="IPR045621">
    <property type="entry name" value="BPD_transp_1_N"/>
</dbReference>
<accession>K4LGD4</accession>
<dbReference type="Pfam" id="PF19300">
    <property type="entry name" value="BPD_transp_1_N"/>
    <property type="match status" value="1"/>
</dbReference>
<evidence type="ECO:0000256" key="1">
    <source>
        <dbReference type="ARBA" id="ARBA00004651"/>
    </source>
</evidence>
<organism evidence="9 10">
    <name type="scientific">Thermacetogenium phaeum (strain ATCC BAA-254 / DSM 26808 / PB)</name>
    <dbReference type="NCBI Taxonomy" id="1089553"/>
    <lineage>
        <taxon>Bacteria</taxon>
        <taxon>Bacillati</taxon>
        <taxon>Bacillota</taxon>
        <taxon>Clostridia</taxon>
        <taxon>Thermoanaerobacterales</taxon>
        <taxon>Thermoanaerobacteraceae</taxon>
        <taxon>Thermacetogenium</taxon>
    </lineage>
</organism>
<evidence type="ECO:0000256" key="4">
    <source>
        <dbReference type="ARBA" id="ARBA00022692"/>
    </source>
</evidence>
<feature type="transmembrane region" description="Helical" evidence="7">
    <location>
        <begin position="257"/>
        <end position="282"/>
    </location>
</feature>
<dbReference type="AlphaFoldDB" id="K4LGD4"/>
<dbReference type="PANTHER" id="PTHR43163:SF6">
    <property type="entry name" value="DIPEPTIDE TRANSPORT SYSTEM PERMEASE PROTEIN DPPB-RELATED"/>
    <property type="match status" value="1"/>
</dbReference>